<feature type="non-terminal residue" evidence="7">
    <location>
        <position position="1"/>
    </location>
</feature>
<dbReference type="PRINTS" id="PR00258">
    <property type="entry name" value="SPERACTRCPTR"/>
</dbReference>
<keyword evidence="8" id="KW-1185">Reference proteome</keyword>
<dbReference type="InterPro" id="IPR036772">
    <property type="entry name" value="SRCR-like_dom_sf"/>
</dbReference>
<keyword evidence="1" id="KW-0732">Signal</keyword>
<evidence type="ECO:0000256" key="2">
    <source>
        <dbReference type="ARBA" id="ARBA00022737"/>
    </source>
</evidence>
<feature type="disulfide bond" evidence="5">
    <location>
        <begin position="68"/>
        <end position="78"/>
    </location>
</feature>
<gene>
    <name evidence="7" type="ORF">M9458_009760</name>
</gene>
<dbReference type="PROSITE" id="PS00420">
    <property type="entry name" value="SRCR_1"/>
    <property type="match status" value="1"/>
</dbReference>
<evidence type="ECO:0000313" key="7">
    <source>
        <dbReference type="EMBL" id="KAL0196188.1"/>
    </source>
</evidence>
<evidence type="ECO:0000256" key="5">
    <source>
        <dbReference type="PROSITE-ProRule" id="PRU00196"/>
    </source>
</evidence>
<evidence type="ECO:0000313" key="8">
    <source>
        <dbReference type="Proteomes" id="UP001529510"/>
    </source>
</evidence>
<evidence type="ECO:0000256" key="1">
    <source>
        <dbReference type="ARBA" id="ARBA00022729"/>
    </source>
</evidence>
<evidence type="ECO:0000256" key="4">
    <source>
        <dbReference type="ARBA" id="ARBA00023180"/>
    </source>
</evidence>
<reference evidence="7 8" key="1">
    <citation type="submission" date="2024-05" db="EMBL/GenBank/DDBJ databases">
        <title>Genome sequencing and assembly of Indian major carp, Cirrhinus mrigala (Hamilton, 1822).</title>
        <authorList>
            <person name="Mohindra V."/>
            <person name="Chowdhury L.M."/>
            <person name="Lal K."/>
            <person name="Jena J.K."/>
        </authorList>
    </citation>
    <scope>NUCLEOTIDE SEQUENCE [LARGE SCALE GENOMIC DNA]</scope>
    <source>
        <strain evidence="7">CM1030</strain>
        <tissue evidence="7">Blood</tissue>
    </source>
</reference>
<proteinExistence type="predicted"/>
<sequence length="102" mass="10738">LVGGKSFCAGRVEVRHDGQWGTVCDDDWDMTDAAVVCRELGCGEAVEALSVAHFGQGSGQIWMDEVACTGLESTLKNCGSEGWGVSNCDHREDAGVICSGKL</sequence>
<keyword evidence="3 5" id="KW-1015">Disulfide bond</keyword>
<dbReference type="PANTHER" id="PTHR48071">
    <property type="entry name" value="SRCR DOMAIN-CONTAINING PROTEIN"/>
    <property type="match status" value="1"/>
</dbReference>
<dbReference type="Gene3D" id="3.10.250.10">
    <property type="entry name" value="SRCR-like domain"/>
    <property type="match status" value="1"/>
</dbReference>
<dbReference type="FunFam" id="3.10.250.10:FF:000006">
    <property type="entry name" value="neurotrypsin isoform X2"/>
    <property type="match status" value="1"/>
</dbReference>
<dbReference type="SMART" id="SM00202">
    <property type="entry name" value="SR"/>
    <property type="match status" value="1"/>
</dbReference>
<feature type="disulfide bond" evidence="5">
    <location>
        <begin position="37"/>
        <end position="98"/>
    </location>
</feature>
<organism evidence="7 8">
    <name type="scientific">Cirrhinus mrigala</name>
    <name type="common">Mrigala</name>
    <dbReference type="NCBI Taxonomy" id="683832"/>
    <lineage>
        <taxon>Eukaryota</taxon>
        <taxon>Metazoa</taxon>
        <taxon>Chordata</taxon>
        <taxon>Craniata</taxon>
        <taxon>Vertebrata</taxon>
        <taxon>Euteleostomi</taxon>
        <taxon>Actinopterygii</taxon>
        <taxon>Neopterygii</taxon>
        <taxon>Teleostei</taxon>
        <taxon>Ostariophysi</taxon>
        <taxon>Cypriniformes</taxon>
        <taxon>Cyprinidae</taxon>
        <taxon>Labeoninae</taxon>
        <taxon>Labeonini</taxon>
        <taxon>Cirrhinus</taxon>
    </lineage>
</organism>
<feature type="disulfide bond" evidence="5">
    <location>
        <begin position="24"/>
        <end position="88"/>
    </location>
</feature>
<dbReference type="Proteomes" id="UP001529510">
    <property type="component" value="Unassembled WGS sequence"/>
</dbReference>
<dbReference type="InterPro" id="IPR001190">
    <property type="entry name" value="SRCR"/>
</dbReference>
<feature type="domain" description="SRCR" evidence="6">
    <location>
        <begin position="1"/>
        <end position="99"/>
    </location>
</feature>
<keyword evidence="2" id="KW-0677">Repeat</keyword>
<evidence type="ECO:0000259" key="6">
    <source>
        <dbReference type="PROSITE" id="PS50287"/>
    </source>
</evidence>
<dbReference type="PROSITE" id="PS50287">
    <property type="entry name" value="SRCR_2"/>
    <property type="match status" value="1"/>
</dbReference>
<feature type="non-terminal residue" evidence="7">
    <location>
        <position position="102"/>
    </location>
</feature>
<dbReference type="SUPFAM" id="SSF56487">
    <property type="entry name" value="SRCR-like"/>
    <property type="match status" value="1"/>
</dbReference>
<protein>
    <recommendedName>
        <fullName evidence="6">SRCR domain-containing protein</fullName>
    </recommendedName>
</protein>
<dbReference type="EMBL" id="JAMKFB020000004">
    <property type="protein sequence ID" value="KAL0196188.1"/>
    <property type="molecule type" value="Genomic_DNA"/>
</dbReference>
<evidence type="ECO:0000256" key="3">
    <source>
        <dbReference type="ARBA" id="ARBA00023157"/>
    </source>
</evidence>
<dbReference type="AlphaFoldDB" id="A0ABD0RE69"/>
<name>A0ABD0RE69_CIRMR</name>
<comment type="caution">
    <text evidence="7">The sequence shown here is derived from an EMBL/GenBank/DDBJ whole genome shotgun (WGS) entry which is preliminary data.</text>
</comment>
<dbReference type="Pfam" id="PF00530">
    <property type="entry name" value="SRCR"/>
    <property type="match status" value="1"/>
</dbReference>
<dbReference type="PANTHER" id="PTHR48071:SF18">
    <property type="entry name" value="DELETED IN MALIGNANT BRAIN TUMORS 1 PROTEIN-RELATED"/>
    <property type="match status" value="1"/>
</dbReference>
<accession>A0ABD0RE69</accession>
<keyword evidence="4" id="KW-0325">Glycoprotein</keyword>